<dbReference type="InterPro" id="IPR027417">
    <property type="entry name" value="P-loop_NTPase"/>
</dbReference>
<dbReference type="Pfam" id="PF02174">
    <property type="entry name" value="IRS"/>
    <property type="match status" value="1"/>
</dbReference>
<evidence type="ECO:0000259" key="18">
    <source>
        <dbReference type="PROSITE" id="PS51456"/>
    </source>
</evidence>
<dbReference type="Pfam" id="PF00063">
    <property type="entry name" value="Myosin_head"/>
    <property type="match status" value="1"/>
</dbReference>
<evidence type="ECO:0000256" key="13">
    <source>
        <dbReference type="SAM" id="Coils"/>
    </source>
</evidence>
<reference evidence="19" key="1">
    <citation type="submission" date="2020-05" db="UniProtKB">
        <authorList>
            <consortium name="EnsemblMetazoa"/>
        </authorList>
    </citation>
    <scope>IDENTIFICATION</scope>
    <source>
        <strain evidence="19">BB02</strain>
    </source>
</reference>
<dbReference type="EnsemblMetazoa" id="BGLB017525-RA">
    <property type="protein sequence ID" value="BGLB017525-PA"/>
    <property type="gene ID" value="BGLB017525"/>
</dbReference>
<evidence type="ECO:0000259" key="15">
    <source>
        <dbReference type="PROSITE" id="PS50002"/>
    </source>
</evidence>
<dbReference type="InterPro" id="IPR000048">
    <property type="entry name" value="IQ_motif_EF-hand-BS"/>
</dbReference>
<dbReference type="FunFam" id="1.10.10.820:FF:000001">
    <property type="entry name" value="Myosin heavy chain"/>
    <property type="match status" value="1"/>
</dbReference>
<dbReference type="GO" id="GO:0005524">
    <property type="term" value="F:ATP binding"/>
    <property type="evidence" value="ECO:0007669"/>
    <property type="project" value="UniProtKB-UniRule"/>
</dbReference>
<dbReference type="SUPFAM" id="SSF52540">
    <property type="entry name" value="P-loop containing nucleoside triphosphate hydrolases"/>
    <property type="match status" value="1"/>
</dbReference>
<dbReference type="InterPro" id="IPR038185">
    <property type="entry name" value="MyTH4_dom_sf"/>
</dbReference>
<gene>
    <name evidence="19" type="primary">106054111</name>
</gene>
<evidence type="ECO:0000259" key="17">
    <source>
        <dbReference type="PROSITE" id="PS51016"/>
    </source>
</evidence>
<dbReference type="Pfam" id="PF00784">
    <property type="entry name" value="MyTH4"/>
    <property type="match status" value="2"/>
</dbReference>
<evidence type="ECO:0000313" key="19">
    <source>
        <dbReference type="EnsemblMetazoa" id="BGLB017525-PA"/>
    </source>
</evidence>
<dbReference type="InterPro" id="IPR000299">
    <property type="entry name" value="FERM_domain"/>
</dbReference>
<keyword evidence="8 12" id="KW-0518">Myosin</keyword>
<dbReference type="InterPro" id="IPR036961">
    <property type="entry name" value="Kinesin_motor_dom_sf"/>
</dbReference>
<dbReference type="SUPFAM" id="SSF50729">
    <property type="entry name" value="PH domain-like"/>
    <property type="match status" value="1"/>
</dbReference>
<evidence type="ECO:0000256" key="12">
    <source>
        <dbReference type="PROSITE-ProRule" id="PRU00782"/>
    </source>
</evidence>
<keyword evidence="3 11" id="KW-0728">SH3 domain</keyword>
<evidence type="ECO:0008006" key="21">
    <source>
        <dbReference type="Google" id="ProtNLM"/>
    </source>
</evidence>
<evidence type="ECO:0000256" key="1">
    <source>
        <dbReference type="ARBA" id="ARBA00004496"/>
    </source>
</evidence>
<evidence type="ECO:0000256" key="4">
    <source>
        <dbReference type="ARBA" id="ARBA00022490"/>
    </source>
</evidence>
<dbReference type="PROSITE" id="PS50096">
    <property type="entry name" value="IQ"/>
    <property type="match status" value="3"/>
</dbReference>
<dbReference type="SUPFAM" id="SSF50044">
    <property type="entry name" value="SH3-domain"/>
    <property type="match status" value="1"/>
</dbReference>
<dbReference type="RefSeq" id="XP_013065312.2">
    <property type="nucleotide sequence ID" value="XM_013209858.2"/>
</dbReference>
<evidence type="ECO:0000256" key="9">
    <source>
        <dbReference type="ARBA" id="ARBA00023175"/>
    </source>
</evidence>
<dbReference type="InterPro" id="IPR019749">
    <property type="entry name" value="Band_41_domain"/>
</dbReference>
<keyword evidence="9 12" id="KW-0505">Motor protein</keyword>
<feature type="domain" description="FERM" evidence="16">
    <location>
        <begin position="2382"/>
        <end position="2687"/>
    </location>
</feature>
<dbReference type="VEuPathDB" id="VectorBase:BGLAX_033179"/>
<dbReference type="InterPro" id="IPR001452">
    <property type="entry name" value="SH3_domain"/>
</dbReference>
<dbReference type="GO" id="GO:0003774">
    <property type="term" value="F:cytoskeletal motor activity"/>
    <property type="evidence" value="ECO:0007669"/>
    <property type="project" value="UniProtKB-UniRule"/>
</dbReference>
<evidence type="ECO:0000259" key="16">
    <source>
        <dbReference type="PROSITE" id="PS50057"/>
    </source>
</evidence>
<dbReference type="Proteomes" id="UP000076420">
    <property type="component" value="Unassembled WGS sequence"/>
</dbReference>
<feature type="region of interest" description="Disordered" evidence="14">
    <location>
        <begin position="1713"/>
        <end position="1746"/>
    </location>
</feature>
<dbReference type="Gene3D" id="1.20.5.190">
    <property type="match status" value="1"/>
</dbReference>
<evidence type="ECO:0000256" key="8">
    <source>
        <dbReference type="ARBA" id="ARBA00023123"/>
    </source>
</evidence>
<dbReference type="InterPro" id="IPR001609">
    <property type="entry name" value="Myosin_head_motor_dom-like"/>
</dbReference>
<comment type="similarity">
    <text evidence="2 12">Belongs to the TRAFAC class myosin-kinesin ATPase superfamily. Myosin family.</text>
</comment>
<sequence>MAPHRDSSDETNGVEDMISLSDLNEHSILKNLRVRYDRELIYTYTGSILVAVNPYKMFNIYGLDMVKRYEGRPLGELPPHLFAIGSVSYSKMMKDSENQVLVISGESGAGKTESTKLIMQYLAAVNKSGNNLITEQILEANPLLESFGNAKTIRNDNSSRFGKYIEVFFKSGSIVGARTSEYLLEKSRIVTQAPEERNYHVFYEMLEALTDEQKSKYGLQTAPKYFYLNQGGSSLIPGRDDADNYQKLMAAMDILKFDHQEQETIKKILASVLHLGNIFFATVTVNNNDTVQLGSDAEIKWISYMLELSDEWLKQALTSKVTEARGDRISTPYNLEQALDARDAVAKALYCRMFSWLVERVNYIICKIEREKSTTSLAVLDIFGFEDFHLNSFEQLCINYANETLQYFFNQHIFRLEQKEYVKEKIKWEHIEFKDNQPTIDLISAKPVGILHTLDDECNLPQSTDKSFLEKCHFNHSGNGLYDKPRMSDPEFFIVHYAGKIKYNVQHFLEKNKDTLRSDVIELMCESKNKMIAQMFKDHRDRLITKTLSKTTGLLVTKKPRTPTVAANFTESLLSLIDTMSRCNPYFVRCIKPNASKAPMVFEDIVVLDQLRYSGMLETIRIRKIGYPIRIKFPHFIERYHCLMKGREIKTGQVPWDICKLILQTQGPEHKDEYQIGATKVFMKETFEMRLDQEARKIQSRAAVRLQTHIRMFIVKRRHQRLRKGALKIQRMVRMWTTRCKFNKLRNGIVLAQAQFRMLRQRRKYLKTREEIRTRLEEHKLARKKQELQDRIDKERKERQAQMMASIANLDIPGELALVYSKIDDWNPSHNGQHIITSSVDVMAMDMGYKLPVDINSHAFSKYTSIYFKNHSLGVQVEPIKTPLLPLQGDENPAKALAVFKLILRFMCDTHMSEKKEKILSDFIVQMGLKYESLRDEILCQIVNQTWLNQNLERLERLWRLLANCLCCFNPSPTLFKYLLKYVSDVGLNGYKYICQHKILQSAYMDPLLSRVYPPTFLEWQAIQRKANIGLEVKFADDVSFIGHVESWTSGELFASHLCKLRGLHENSQGWTVRLHDDAEYYELMGYDYVLDLVSEMEIAPGFPTCNAYFLVSVDRSKESIRKKGQEGPHNAEKERIFVLLGPLPEMVKRSVPVTAEKVVQRNSSKKIQTSNVEDDLGFSTTSVLNQRPTEIIPVGLSENSKMNVRYTSRSKVNGVNGNVNGGMSVITESDELNGDLSRNVLNSRYFPDGEVKNLDTSDLSKSVLNQRYNKKSYVARGKFGVPGQISRRHLSPNGDDAGNSDNTDWSHLVEDIFSSALNDHDEPNGRILGSRIKGGGNGVPGFETQQPMATGFNFNPMLGINPPPLNLAAGPTIQPVGLIGADPLQQLSAQQMAQQQAVLQAYLAQQQQQQQQQALYQAALQQQQQQQALQASQQQAQVALQASQQQTAALKTALQQQELQNKLLKQSIEQEVLKHQLQQVQMAQPIIPQALPGIIPPARPTVLPSVQPVIPQAPMSQFNALSPSSSFNSGFSALGMPNGNVTAQAHMNGTIQPEVESPRKVQFIKSNFEHRQQPEVKSPPPVAPKLNRTPSQATATGAVTRTITITSTSTADVPVMQTSQAPPLPPPVLPYNPPPLHGQFTVPPAPPPPPPPPVEIDRERGKFTIRDKSGKMKTVRIGKVVWPPPVEKEEKSNIQVGKLEIDEHVASNIEDRISGKKKWQKPTSPTDPQPKSILKSGETKRTKSLVETSHFNTMKLLEQKLGGGVSQEPAPKENDNLYEKQIVRDEPPLLPKSAPPKKIIKTTTEVIETKEMKRSSGDYAKRIEPQDASLYSKRIEPDQRPLPPLPPPEEPKQIIDYAAFERVVTELYPQNKKFFLMYSKVPWTLQVRKEVFWPSEKLEKPLTLHLIYCQIVSDVYNLACVRITKEQRIKMRSMLEGHGVNQHNYLTKDLKPQIKKVIVDTAKEWPTYFCRLFPIAASGQYSGVRYLGVSHTGLRLITRERNLVDDFLSVLEEIRFEDVIDVVLVNSSTLQLNLRTKSLIFQTTRAQQLKDMVDRFCHESEKGNKYVVAVKDYITRESTLLSFSKGEIIKLMDPEMKLENGWLYGSLNGIVGLFPAEYVSPLARHEVETSSSKPVLYQSNMMNGISSHGALSNGFTRDPYIQDDKESDTSQGTVVQDGKYSMMEFAMLNFRESLEKKTDFGISKGGADWSWKEQADLVKWTRSPIQASLLKMTSPDLNKLALECFIAIMRFMGDYPMGSNMSDFDCAKKILKTCHKYPQLRDEIFCQLCKQTTNNRSMNSKSKIRGWRLFALVAAYFDCSKELKPYLFKYLETTSTDTNRTYNNAAALCLNNLRKTFKYGGRKDVPLKEEVIALADGRNCKRIPFFYSGADTHEGMLQIKSCTVVEDAIEEVCIGLNITDPVEMEEYTFFIRTGDGTFSKLNRSDYILDETAYHIRRQMPFDFIFQRTVWYFPLKHMNNEIYVEMMFHQSVLDYIEGFLIIKSGGKLAKETEVDIAYLGALLHRANNMIGTPTLKDLEALVPRFVLGTEAKPQHWLNKIHENLAGVNRMTPLEAKARFIDVLKRWRLFGSTFFHIKNIANISNESLLAVNYEGISFLRKDTHETIRSYNFGEILSTRRYKSDANVNYLDMKLGDLMVQQILRIETDQGSEISDLIGQYMQVINRHRKRQDKPIVNGQH</sequence>
<dbReference type="Gene3D" id="1.20.120.720">
    <property type="entry name" value="Myosin VI head, motor domain, U50 subdomain"/>
    <property type="match status" value="1"/>
</dbReference>
<protein>
    <recommendedName>
        <fullName evidence="21">Unconventional myosin-XV</fullName>
    </recommendedName>
</protein>
<dbReference type="Pfam" id="PF00612">
    <property type="entry name" value="IQ"/>
    <property type="match status" value="2"/>
</dbReference>
<keyword evidence="7 12" id="KW-0067">ATP-binding</keyword>
<dbReference type="GO" id="GO:0003779">
    <property type="term" value="F:actin binding"/>
    <property type="evidence" value="ECO:0007669"/>
    <property type="project" value="UniProtKB-KW"/>
</dbReference>
<dbReference type="SMART" id="SM00326">
    <property type="entry name" value="SH3"/>
    <property type="match status" value="1"/>
</dbReference>
<dbReference type="InterPro" id="IPR019748">
    <property type="entry name" value="FERM_central"/>
</dbReference>
<dbReference type="InterPro" id="IPR000857">
    <property type="entry name" value="MyTH4_dom"/>
</dbReference>
<dbReference type="PROSITE" id="PS51016">
    <property type="entry name" value="MYTH4"/>
    <property type="match status" value="2"/>
</dbReference>
<feature type="domain" description="SH3" evidence="15">
    <location>
        <begin position="2063"/>
        <end position="2125"/>
    </location>
</feature>
<feature type="domain" description="MyTH4" evidence="17">
    <location>
        <begin position="875"/>
        <end position="1024"/>
    </location>
</feature>
<keyword evidence="10 12" id="KW-0009">Actin-binding</keyword>
<dbReference type="PRINTS" id="PR00193">
    <property type="entry name" value="MYOSINHEAVY"/>
</dbReference>
<dbReference type="GO" id="GO:0120025">
    <property type="term" value="C:plasma membrane bounded cell projection"/>
    <property type="evidence" value="ECO:0007669"/>
    <property type="project" value="UniProtKB-ARBA"/>
</dbReference>
<evidence type="ECO:0000256" key="11">
    <source>
        <dbReference type="PROSITE-ProRule" id="PRU00192"/>
    </source>
</evidence>
<dbReference type="SMART" id="SM00015">
    <property type="entry name" value="IQ"/>
    <property type="match status" value="3"/>
</dbReference>
<keyword evidence="4" id="KW-0963">Cytoplasm</keyword>
<evidence type="ECO:0000256" key="6">
    <source>
        <dbReference type="ARBA" id="ARBA00022741"/>
    </source>
</evidence>
<evidence type="ECO:0000256" key="5">
    <source>
        <dbReference type="ARBA" id="ARBA00022737"/>
    </source>
</evidence>
<dbReference type="InterPro" id="IPR051567">
    <property type="entry name" value="Unconventional_Myosin_ATPase"/>
</dbReference>
<dbReference type="Gene3D" id="2.30.29.30">
    <property type="entry name" value="Pleckstrin-homology domain (PH domain)/Phosphotyrosine-binding domain (PTB)"/>
    <property type="match status" value="2"/>
</dbReference>
<keyword evidence="5" id="KW-0677">Repeat</keyword>
<dbReference type="VEuPathDB" id="VectorBase:BGLB017525"/>
<dbReference type="OrthoDB" id="312459at2759"/>
<dbReference type="KEGG" id="bgt:106054111"/>
<dbReference type="Gene3D" id="2.30.30.40">
    <property type="entry name" value="SH3 Domains"/>
    <property type="match status" value="1"/>
</dbReference>
<dbReference type="InterPro" id="IPR059004">
    <property type="entry name" value="MYO15"/>
</dbReference>
<dbReference type="Gene3D" id="1.10.10.820">
    <property type="match status" value="1"/>
</dbReference>
<feature type="region of interest" description="Actin-binding" evidence="12">
    <location>
        <begin position="573"/>
        <end position="595"/>
    </location>
</feature>
<feature type="domain" description="Myosin motor" evidence="18">
    <location>
        <begin position="12"/>
        <end position="696"/>
    </location>
</feature>
<feature type="coiled-coil region" evidence="13">
    <location>
        <begin position="1441"/>
        <end position="1475"/>
    </location>
</feature>
<evidence type="ECO:0000256" key="3">
    <source>
        <dbReference type="ARBA" id="ARBA00022443"/>
    </source>
</evidence>
<dbReference type="InterPro" id="IPR011993">
    <property type="entry name" value="PH-like_dom_sf"/>
</dbReference>
<dbReference type="Pfam" id="PF00373">
    <property type="entry name" value="FERM_M"/>
    <property type="match status" value="1"/>
</dbReference>
<dbReference type="STRING" id="6526.A0A2C9KCH2"/>
<evidence type="ECO:0000256" key="14">
    <source>
        <dbReference type="SAM" id="MobiDB-lite"/>
    </source>
</evidence>
<dbReference type="GO" id="GO:0005737">
    <property type="term" value="C:cytoplasm"/>
    <property type="evidence" value="ECO:0007669"/>
    <property type="project" value="UniProtKB-SubCell"/>
</dbReference>
<accession>A0A2C9KCH2</accession>
<evidence type="ECO:0000256" key="2">
    <source>
        <dbReference type="ARBA" id="ARBA00008314"/>
    </source>
</evidence>
<feature type="binding site" evidence="12">
    <location>
        <begin position="105"/>
        <end position="112"/>
    </location>
    <ligand>
        <name>ATP</name>
        <dbReference type="ChEBI" id="CHEBI:30616"/>
    </ligand>
</feature>
<dbReference type="InterPro" id="IPR002404">
    <property type="entry name" value="IRS_PTB"/>
</dbReference>
<dbReference type="Gene3D" id="6.20.240.20">
    <property type="match status" value="1"/>
</dbReference>
<comment type="subcellular location">
    <subcellularLocation>
        <location evidence="1">Cytoplasm</location>
    </subcellularLocation>
</comment>
<dbReference type="PANTHER" id="PTHR22692">
    <property type="entry name" value="MYOSIN VII, XV"/>
    <property type="match status" value="1"/>
</dbReference>
<name>A0A2C9KCH2_BIOGL</name>
<feature type="region of interest" description="Disordered" evidence="14">
    <location>
        <begin position="1572"/>
        <end position="1597"/>
    </location>
</feature>
<dbReference type="GO" id="GO:0016459">
    <property type="term" value="C:myosin complex"/>
    <property type="evidence" value="ECO:0007669"/>
    <property type="project" value="UniProtKB-KW"/>
</dbReference>
<dbReference type="PROSITE" id="PS50057">
    <property type="entry name" value="FERM_3"/>
    <property type="match status" value="1"/>
</dbReference>
<dbReference type="SMART" id="SM00139">
    <property type="entry name" value="MyTH4"/>
    <property type="match status" value="2"/>
</dbReference>
<organism evidence="19 20">
    <name type="scientific">Biomphalaria glabrata</name>
    <name type="common">Bloodfluke planorb</name>
    <name type="synonym">Freshwater snail</name>
    <dbReference type="NCBI Taxonomy" id="6526"/>
    <lineage>
        <taxon>Eukaryota</taxon>
        <taxon>Metazoa</taxon>
        <taxon>Spiralia</taxon>
        <taxon>Lophotrochozoa</taxon>
        <taxon>Mollusca</taxon>
        <taxon>Gastropoda</taxon>
        <taxon>Heterobranchia</taxon>
        <taxon>Euthyneura</taxon>
        <taxon>Panpulmonata</taxon>
        <taxon>Hygrophila</taxon>
        <taxon>Lymnaeoidea</taxon>
        <taxon>Planorbidae</taxon>
        <taxon>Biomphalaria</taxon>
    </lineage>
</organism>
<dbReference type="PANTHER" id="PTHR22692:SF26">
    <property type="entry name" value="SH3 DOMAIN-CONTAINING PROTEIN"/>
    <property type="match status" value="1"/>
</dbReference>
<feature type="domain" description="MyTH4" evidence="17">
    <location>
        <begin position="2221"/>
        <end position="2376"/>
    </location>
</feature>
<dbReference type="InterPro" id="IPR036028">
    <property type="entry name" value="SH3-like_dom_sf"/>
</dbReference>
<keyword evidence="13" id="KW-0175">Coiled coil</keyword>
<feature type="region of interest" description="Disordered" evidence="14">
    <location>
        <begin position="1285"/>
        <end position="1304"/>
    </location>
</feature>
<dbReference type="Pfam" id="PF26570">
    <property type="entry name" value="MYO15"/>
    <property type="match status" value="1"/>
</dbReference>
<dbReference type="CDD" id="cd14473">
    <property type="entry name" value="FERM_B-lobe"/>
    <property type="match status" value="1"/>
</dbReference>
<keyword evidence="6 12" id="KW-0547">Nucleotide-binding</keyword>
<dbReference type="SMART" id="SM00295">
    <property type="entry name" value="B41"/>
    <property type="match status" value="1"/>
</dbReference>
<dbReference type="EnsemblMetazoa" id="BGLB017525-RC">
    <property type="protein sequence ID" value="BGLB017525-PC"/>
    <property type="gene ID" value="BGLB017525"/>
</dbReference>
<dbReference type="InterPro" id="IPR035963">
    <property type="entry name" value="FERM_2"/>
</dbReference>
<dbReference type="Pfam" id="PF14604">
    <property type="entry name" value="SH3_9"/>
    <property type="match status" value="1"/>
</dbReference>
<proteinExistence type="inferred from homology"/>
<dbReference type="Gene3D" id="3.40.850.10">
    <property type="entry name" value="Kinesin motor domain"/>
    <property type="match status" value="1"/>
</dbReference>
<dbReference type="PROSITE" id="PS50002">
    <property type="entry name" value="SH3"/>
    <property type="match status" value="1"/>
</dbReference>
<dbReference type="SUPFAM" id="SSF47031">
    <property type="entry name" value="Second domain of FERM"/>
    <property type="match status" value="1"/>
</dbReference>
<dbReference type="CDD" id="cd11884">
    <property type="entry name" value="SH3_MYO15"/>
    <property type="match status" value="1"/>
</dbReference>
<dbReference type="Gene3D" id="1.20.58.530">
    <property type="match status" value="1"/>
</dbReference>
<dbReference type="Gene3D" id="1.25.40.530">
    <property type="entry name" value="MyTH4 domain"/>
    <property type="match status" value="3"/>
</dbReference>
<feature type="coiled-coil region" evidence="13">
    <location>
        <begin position="769"/>
        <end position="805"/>
    </location>
</feature>
<dbReference type="SMART" id="SM00242">
    <property type="entry name" value="MYSc"/>
    <property type="match status" value="1"/>
</dbReference>
<evidence type="ECO:0000256" key="10">
    <source>
        <dbReference type="ARBA" id="ARBA00023203"/>
    </source>
</evidence>
<evidence type="ECO:0000256" key="7">
    <source>
        <dbReference type="ARBA" id="ARBA00022840"/>
    </source>
</evidence>
<evidence type="ECO:0000313" key="20">
    <source>
        <dbReference type="Proteomes" id="UP000076420"/>
    </source>
</evidence>
<dbReference type="PROSITE" id="PS51456">
    <property type="entry name" value="MYOSIN_MOTOR"/>
    <property type="match status" value="1"/>
</dbReference>